<dbReference type="FunFam" id="2.20.25.10:FF:000005">
    <property type="entry name" value="DNA-directed RNA polymerase subunit"/>
    <property type="match status" value="1"/>
</dbReference>
<dbReference type="Proteomes" id="UP000041254">
    <property type="component" value="Unassembled WGS sequence"/>
</dbReference>
<dbReference type="Pfam" id="PF01096">
    <property type="entry name" value="Zn_ribbon_TFIIS"/>
    <property type="match status" value="1"/>
</dbReference>
<dbReference type="Gene3D" id="2.20.25.10">
    <property type="match status" value="2"/>
</dbReference>
<feature type="binding site" evidence="9">
    <location>
        <position position="5"/>
    </location>
    <ligand>
        <name>Zn(2+)</name>
        <dbReference type="ChEBI" id="CHEBI:29105"/>
        <label>1</label>
    </ligand>
</feature>
<dbReference type="PROSITE" id="PS00466">
    <property type="entry name" value="ZF_TFIIS_1"/>
    <property type="match status" value="1"/>
</dbReference>
<dbReference type="Pfam" id="PF02150">
    <property type="entry name" value="Zn_ribbon_RPB9"/>
    <property type="match status" value="1"/>
</dbReference>
<keyword evidence="5 9" id="KW-0862">Zinc</keyword>
<evidence type="ECO:0000256" key="8">
    <source>
        <dbReference type="PIRNR" id="PIRNR005586"/>
    </source>
</evidence>
<dbReference type="SUPFAM" id="SSF57783">
    <property type="entry name" value="Zinc beta-ribbon"/>
    <property type="match status" value="2"/>
</dbReference>
<dbReference type="GO" id="GO:0003676">
    <property type="term" value="F:nucleic acid binding"/>
    <property type="evidence" value="ECO:0007669"/>
    <property type="project" value="InterPro"/>
</dbReference>
<feature type="zinc finger region" description="C4-type" evidence="10">
    <location>
        <begin position="5"/>
        <end position="30"/>
    </location>
</feature>
<dbReference type="InterPro" id="IPR001529">
    <property type="entry name" value="Zn_ribbon_RPB9"/>
</dbReference>
<dbReference type="OMA" id="MEFCDEC"/>
<evidence type="ECO:0000256" key="6">
    <source>
        <dbReference type="ARBA" id="ARBA00023163"/>
    </source>
</evidence>
<dbReference type="PANTHER" id="PTHR11239">
    <property type="entry name" value="DNA-DIRECTED RNA POLYMERASE"/>
    <property type="match status" value="1"/>
</dbReference>
<keyword evidence="4 10" id="KW-0863">Zinc-finger</keyword>
<reference evidence="13 14" key="1">
    <citation type="submission" date="2014-11" db="EMBL/GenBank/DDBJ databases">
        <authorList>
            <person name="Zhu J."/>
            <person name="Qi W."/>
            <person name="Song R."/>
        </authorList>
    </citation>
    <scope>NUCLEOTIDE SEQUENCE [LARGE SCALE GENOMIC DNA]</scope>
</reference>
<evidence type="ECO:0000313" key="14">
    <source>
        <dbReference type="Proteomes" id="UP000041254"/>
    </source>
</evidence>
<evidence type="ECO:0000256" key="10">
    <source>
        <dbReference type="PIRSR" id="PIRSR005586-2"/>
    </source>
</evidence>
<feature type="domain" description="TFIIS-type" evidence="12">
    <location>
        <begin position="66"/>
        <end position="106"/>
    </location>
</feature>
<feature type="binding site" evidence="9">
    <location>
        <position position="73"/>
    </location>
    <ligand>
        <name>Zn(2+)</name>
        <dbReference type="ChEBI" id="CHEBI:29105"/>
        <label>2</label>
    </ligand>
</feature>
<protein>
    <recommendedName>
        <fullName evidence="8">DNA-directed RNA polymerase subunit</fullName>
    </recommendedName>
</protein>
<dbReference type="SMART" id="SM00440">
    <property type="entry name" value="ZnF_C2C2"/>
    <property type="match status" value="1"/>
</dbReference>
<evidence type="ECO:0000256" key="4">
    <source>
        <dbReference type="ARBA" id="ARBA00022771"/>
    </source>
</evidence>
<proteinExistence type="inferred from homology"/>
<dbReference type="GO" id="GO:0005666">
    <property type="term" value="C:RNA polymerase III complex"/>
    <property type="evidence" value="ECO:0007669"/>
    <property type="project" value="TreeGrafter"/>
</dbReference>
<dbReference type="PhylomeDB" id="A0A0G4F6P9"/>
<dbReference type="PIRSF" id="PIRSF005586">
    <property type="entry name" value="RNApol_RpoM"/>
    <property type="match status" value="1"/>
</dbReference>
<comment type="function">
    <text evidence="8">DNA-dependent RNA polymerase catalyzes the transcription of DNA into RNA using the four ribonucleoside triphosphates as substrates.</text>
</comment>
<keyword evidence="7 8" id="KW-0539">Nucleus</keyword>
<gene>
    <name evidence="13" type="ORF">Vbra_5739</name>
</gene>
<evidence type="ECO:0000256" key="5">
    <source>
        <dbReference type="ARBA" id="ARBA00022833"/>
    </source>
</evidence>
<evidence type="ECO:0000259" key="12">
    <source>
        <dbReference type="PROSITE" id="PS51133"/>
    </source>
</evidence>
<dbReference type="InterPro" id="IPR034014">
    <property type="entry name" value="Zn_ribbon_RPC11_C"/>
</dbReference>
<dbReference type="AlphaFoldDB" id="A0A0G4F6P9"/>
<feature type="binding site" evidence="9">
    <location>
        <position position="98"/>
    </location>
    <ligand>
        <name>Zn(2+)</name>
        <dbReference type="ChEBI" id="CHEBI:29105"/>
        <label>2</label>
    </ligand>
</feature>
<dbReference type="InParanoid" id="A0A0G4F6P9"/>
<accession>A0A0G4F6P9</accession>
<dbReference type="CDD" id="cd10509">
    <property type="entry name" value="Zn-ribbon_RPC11"/>
    <property type="match status" value="1"/>
</dbReference>
<dbReference type="OrthoDB" id="282152at2759"/>
<comment type="subcellular location">
    <subcellularLocation>
        <location evidence="1 8">Nucleus</location>
    </subcellularLocation>
</comment>
<dbReference type="VEuPathDB" id="CryptoDB:Vbra_5739"/>
<feature type="binding site" evidence="9">
    <location>
        <position position="30"/>
    </location>
    <ligand>
        <name>Zn(2+)</name>
        <dbReference type="ChEBI" id="CHEBI:29105"/>
        <label>1</label>
    </ligand>
</feature>
<keyword evidence="14" id="KW-1185">Reference proteome</keyword>
<dbReference type="InterPro" id="IPR001222">
    <property type="entry name" value="Znf_TFIIS"/>
</dbReference>
<dbReference type="EMBL" id="CDMY01000384">
    <property type="protein sequence ID" value="CEM08106.1"/>
    <property type="molecule type" value="Genomic_DNA"/>
</dbReference>
<evidence type="ECO:0000256" key="11">
    <source>
        <dbReference type="RuleBase" id="RU003474"/>
    </source>
</evidence>
<keyword evidence="2 8" id="KW-0240">DNA-directed RNA polymerase</keyword>
<sequence length="108" mass="12770">MALFCPTCANILLVDQQHLGSNLRFYCRSCPYVFRITEKVTRKTTFEQRKRDEVFGKEMWDGAPRTQVVCPGCGHREAFFKQMQIRSGDEPMTSFYRCCSCEKHWRED</sequence>
<dbReference type="STRING" id="1169540.A0A0G4F6P9"/>
<evidence type="ECO:0000256" key="2">
    <source>
        <dbReference type="ARBA" id="ARBA00022478"/>
    </source>
</evidence>
<dbReference type="PROSITE" id="PS51133">
    <property type="entry name" value="ZF_TFIIS_2"/>
    <property type="match status" value="1"/>
</dbReference>
<feature type="binding site" evidence="9">
    <location>
        <position position="27"/>
    </location>
    <ligand>
        <name>Zn(2+)</name>
        <dbReference type="ChEBI" id="CHEBI:29105"/>
        <label>1</label>
    </ligand>
</feature>
<evidence type="ECO:0000256" key="9">
    <source>
        <dbReference type="PIRSR" id="PIRSR005586-1"/>
    </source>
</evidence>
<feature type="binding site" evidence="9">
    <location>
        <position position="101"/>
    </location>
    <ligand>
        <name>Zn(2+)</name>
        <dbReference type="ChEBI" id="CHEBI:29105"/>
        <label>2</label>
    </ligand>
</feature>
<dbReference type="PANTHER" id="PTHR11239:SF12">
    <property type="entry name" value="DNA-DIRECTED RNA POLYMERASE III SUBUNIT RPC10"/>
    <property type="match status" value="1"/>
</dbReference>
<dbReference type="SMART" id="SM00661">
    <property type="entry name" value="RPOL9"/>
    <property type="match status" value="1"/>
</dbReference>
<name>A0A0G4F6P9_VITBC</name>
<evidence type="ECO:0000313" key="13">
    <source>
        <dbReference type="EMBL" id="CEM08106.1"/>
    </source>
</evidence>
<comment type="similarity">
    <text evidence="8 11">Belongs to the archaeal rpoM/eukaryotic RPA12/RPB9/RPC11 RNA polymerase family.</text>
</comment>
<evidence type="ECO:0000256" key="1">
    <source>
        <dbReference type="ARBA" id="ARBA00004123"/>
    </source>
</evidence>
<dbReference type="InterPro" id="IPR012164">
    <property type="entry name" value="Rpa12/Rpb9/Rpc10/TFS"/>
</dbReference>
<dbReference type="FunCoup" id="A0A0G4F6P9">
    <property type="interactions" value="304"/>
</dbReference>
<feature type="binding site" evidence="9">
    <location>
        <position position="70"/>
    </location>
    <ligand>
        <name>Zn(2+)</name>
        <dbReference type="ChEBI" id="CHEBI:29105"/>
        <label>2</label>
    </ligand>
</feature>
<organism evidence="13 14">
    <name type="scientific">Vitrella brassicaformis (strain CCMP3155)</name>
    <dbReference type="NCBI Taxonomy" id="1169540"/>
    <lineage>
        <taxon>Eukaryota</taxon>
        <taxon>Sar</taxon>
        <taxon>Alveolata</taxon>
        <taxon>Colpodellida</taxon>
        <taxon>Vitrellaceae</taxon>
        <taxon>Vitrella</taxon>
    </lineage>
</organism>
<keyword evidence="3 9" id="KW-0479">Metal-binding</keyword>
<dbReference type="GO" id="GO:0006386">
    <property type="term" value="P:termination of RNA polymerase III transcription"/>
    <property type="evidence" value="ECO:0007669"/>
    <property type="project" value="TreeGrafter"/>
</dbReference>
<evidence type="ECO:0000256" key="3">
    <source>
        <dbReference type="ARBA" id="ARBA00022723"/>
    </source>
</evidence>
<feature type="binding site" evidence="9">
    <location>
        <position position="8"/>
    </location>
    <ligand>
        <name>Zn(2+)</name>
        <dbReference type="ChEBI" id="CHEBI:29105"/>
        <label>1</label>
    </ligand>
</feature>
<keyword evidence="6 8" id="KW-0804">Transcription</keyword>
<evidence type="ECO:0000256" key="7">
    <source>
        <dbReference type="ARBA" id="ARBA00023242"/>
    </source>
</evidence>
<dbReference type="GO" id="GO:0003899">
    <property type="term" value="F:DNA-directed RNA polymerase activity"/>
    <property type="evidence" value="ECO:0007669"/>
    <property type="project" value="InterPro"/>
</dbReference>
<dbReference type="GO" id="GO:0008270">
    <property type="term" value="F:zinc ion binding"/>
    <property type="evidence" value="ECO:0007669"/>
    <property type="project" value="UniProtKB-KW"/>
</dbReference>